<keyword evidence="1" id="KW-0472">Membrane</keyword>
<evidence type="ECO:0000256" key="1">
    <source>
        <dbReference type="SAM" id="Phobius"/>
    </source>
</evidence>
<keyword evidence="4" id="KW-1185">Reference proteome</keyword>
<organism evidence="3 4">
    <name type="scientific">Ruegeria conchae</name>
    <dbReference type="NCBI Taxonomy" id="981384"/>
    <lineage>
        <taxon>Bacteria</taxon>
        <taxon>Pseudomonadati</taxon>
        <taxon>Pseudomonadota</taxon>
        <taxon>Alphaproteobacteria</taxon>
        <taxon>Rhodobacterales</taxon>
        <taxon>Roseobacteraceae</taxon>
        <taxon>Ruegeria</taxon>
    </lineage>
</organism>
<gene>
    <name evidence="3" type="ORF">CLV75_1093</name>
</gene>
<keyword evidence="1" id="KW-0812">Transmembrane</keyword>
<accession>A0A497ZP56</accession>
<comment type="caution">
    <text evidence="3">The sequence shown here is derived from an EMBL/GenBank/DDBJ whole genome shotgun (WGS) entry which is preliminary data.</text>
</comment>
<dbReference type="RefSeq" id="WP_010441989.1">
    <property type="nucleotide sequence ID" value="NZ_AEYW01000013.1"/>
</dbReference>
<keyword evidence="1" id="KW-1133">Transmembrane helix</keyword>
<protein>
    <submittedName>
        <fullName evidence="3">Putative Flp pilus-assembly TadE/G-like protein</fullName>
    </submittedName>
</protein>
<evidence type="ECO:0000313" key="3">
    <source>
        <dbReference type="EMBL" id="RLK11100.1"/>
    </source>
</evidence>
<evidence type="ECO:0000259" key="2">
    <source>
        <dbReference type="Pfam" id="PF13400"/>
    </source>
</evidence>
<feature type="transmembrane region" description="Helical" evidence="1">
    <location>
        <begin position="36"/>
        <end position="56"/>
    </location>
</feature>
<sequence>MRNYDLKELFNFLCRENRCARRLRQFASETEGTMTILALFLVMIVFTVAGFAVDIMRYDRERVRLQYALDRAVLAAADLDQELCPRVVVNDYITKEGFNPDIISNIEVEPETCKTNADGSVEQIAELEGKRKVVASADMTVETHFMKWSGVDHIDSTATSVAEESIGNVEISLVLDVSGSMRGTKLTNLQKAANDFIDEMVLKSEEGRLSISIVPYSEQVSVPDYLMDALNTIGANEVANCIDFQASDFTTTNFNYYDIVDDGGNIIRKGDYIPQTLHFKDSGTNDRRFSDTLVSSNICRLESATDQREMTVIQNDPDILKDQIDNLVASGWTSIDLGLKWGLTLLDDSIQPLIAQIADSSEIPDSFAIRPAPNTTTDTLKVLVLMTDGENTYQHKVNSPYNEGGSNIYWNESAQTYSIYDDENGHWAWPNVNTTIWDNNTGGYWTRDKFQDHAHGNGTYKRYRCRDYYNGTCYDIDRSNDRDFNESGSSPAELEWPDVWAHTEKNAIRNMFRHAYGWTRGNEFAAASTTEIGPSTKNPRVVDLCVEAEKEKVIIFSIAFEAPYGVKQMLKDCAIKPARYYEATGTQIERVFDSISTSIQNLRLTQ</sequence>
<proteinExistence type="predicted"/>
<evidence type="ECO:0000313" key="4">
    <source>
        <dbReference type="Proteomes" id="UP000271700"/>
    </source>
</evidence>
<dbReference type="Gene3D" id="3.40.50.410">
    <property type="entry name" value="von Willebrand factor, type A domain"/>
    <property type="match status" value="1"/>
</dbReference>
<dbReference type="Proteomes" id="UP000271700">
    <property type="component" value="Unassembled WGS sequence"/>
</dbReference>
<name>A0A497ZP56_9RHOB</name>
<feature type="domain" description="Putative Flp pilus-assembly TadG-like N-terminal" evidence="2">
    <location>
        <begin position="32"/>
        <end position="77"/>
    </location>
</feature>
<dbReference type="STRING" id="981384.GCA_000192475_01905"/>
<dbReference type="InterPro" id="IPR028087">
    <property type="entry name" value="Tad_N"/>
</dbReference>
<reference evidence="3 4" key="1">
    <citation type="submission" date="2018-10" db="EMBL/GenBank/DDBJ databases">
        <title>Genomic Encyclopedia of Archaeal and Bacterial Type Strains, Phase II (KMG-II): from individual species to whole genera.</title>
        <authorList>
            <person name="Goeker M."/>
        </authorList>
    </citation>
    <scope>NUCLEOTIDE SEQUENCE [LARGE SCALE GENOMIC DNA]</scope>
    <source>
        <strain evidence="3 4">DSM 29317</strain>
    </source>
</reference>
<dbReference type="CDD" id="cd00198">
    <property type="entry name" value="vWFA"/>
    <property type="match status" value="1"/>
</dbReference>
<dbReference type="InterPro" id="IPR036465">
    <property type="entry name" value="vWFA_dom_sf"/>
</dbReference>
<dbReference type="EMBL" id="RCCT01000001">
    <property type="protein sequence ID" value="RLK11100.1"/>
    <property type="molecule type" value="Genomic_DNA"/>
</dbReference>
<dbReference type="Pfam" id="PF13400">
    <property type="entry name" value="Tad"/>
    <property type="match status" value="1"/>
</dbReference>
<dbReference type="OrthoDB" id="7522752at2"/>
<dbReference type="AlphaFoldDB" id="A0A497ZP56"/>
<dbReference type="SUPFAM" id="SSF53300">
    <property type="entry name" value="vWA-like"/>
    <property type="match status" value="1"/>
</dbReference>